<proteinExistence type="predicted"/>
<feature type="transmembrane region" description="Helical" evidence="5">
    <location>
        <begin position="188"/>
        <end position="210"/>
    </location>
</feature>
<organism evidence="7 8">
    <name type="scientific">Tegillarca granosa</name>
    <name type="common">Malaysian cockle</name>
    <name type="synonym">Anadara granosa</name>
    <dbReference type="NCBI Taxonomy" id="220873"/>
    <lineage>
        <taxon>Eukaryota</taxon>
        <taxon>Metazoa</taxon>
        <taxon>Spiralia</taxon>
        <taxon>Lophotrochozoa</taxon>
        <taxon>Mollusca</taxon>
        <taxon>Bivalvia</taxon>
        <taxon>Autobranchia</taxon>
        <taxon>Pteriomorphia</taxon>
        <taxon>Arcoida</taxon>
        <taxon>Arcoidea</taxon>
        <taxon>Arcidae</taxon>
        <taxon>Tegillarca</taxon>
    </lineage>
</organism>
<protein>
    <recommendedName>
        <fullName evidence="6">Major facilitator superfamily (MFS) profile domain-containing protein</fullName>
    </recommendedName>
</protein>
<evidence type="ECO:0000256" key="4">
    <source>
        <dbReference type="ARBA" id="ARBA00023136"/>
    </source>
</evidence>
<dbReference type="PANTHER" id="PTHR11662:SF399">
    <property type="entry name" value="FI19708P1-RELATED"/>
    <property type="match status" value="1"/>
</dbReference>
<dbReference type="InterPro" id="IPR036259">
    <property type="entry name" value="MFS_trans_sf"/>
</dbReference>
<name>A0ABQ9FRW1_TEGGR</name>
<dbReference type="PANTHER" id="PTHR11662">
    <property type="entry name" value="SOLUTE CARRIER FAMILY 17"/>
    <property type="match status" value="1"/>
</dbReference>
<evidence type="ECO:0000256" key="1">
    <source>
        <dbReference type="ARBA" id="ARBA00004141"/>
    </source>
</evidence>
<keyword evidence="4 5" id="KW-0472">Membrane</keyword>
<sequence length="498" mass="55152">MTAEEEIKDSENNKEGSVPCLCSQRWILAYTGFFGVFFVYALRVNISMAMVCMVQTFSLNDTMTTLGNETEDMKCPDDNMNNPHLNEHAEFDWNKPLRSSMLASFFYGYIITQIPGGWLADRFGGKRVFGIAMAISGISNVLLPVCARLSYLSVFILRVITGLATGVTFPALQSIWGRWAPPLERSKLIAFSGIGRPFGNIGTFATSGILCEYGFDNGWGSIFYLSGGLTCLWVISWFILTSDSPATHPRISQSEKDYIVSKIEYNTSERSETVPWMKIFTSPVVWACLTAHVCNNWTNYTLLTSLPAFMKEVLKFDIKENGVWSAIPYICQATSAIIAGYFADFLRTRKLLSTTSTRRLCQLTGFLGAGACLIVTGFTPCEHRYLAVAFLSLAVMFTGFSQAGYICNHVDFAPKYAGVIYGLTNMAGTVPGMVAPIVAGALTPNVSSGELQTWARDIQEEIVGTVDDSKYDATVDNELRTEFRDTVISFKYLSILKE</sequence>
<evidence type="ECO:0000256" key="2">
    <source>
        <dbReference type="ARBA" id="ARBA00022692"/>
    </source>
</evidence>
<dbReference type="EMBL" id="JARBDR010000141">
    <property type="protein sequence ID" value="KAJ8320001.1"/>
    <property type="molecule type" value="Genomic_DNA"/>
</dbReference>
<feature type="transmembrane region" description="Helical" evidence="5">
    <location>
        <begin position="101"/>
        <end position="120"/>
    </location>
</feature>
<feature type="transmembrane region" description="Helical" evidence="5">
    <location>
        <begin position="222"/>
        <end position="240"/>
    </location>
</feature>
<keyword evidence="2 5" id="KW-0812">Transmembrane</keyword>
<reference evidence="7 8" key="1">
    <citation type="submission" date="2022-12" db="EMBL/GenBank/DDBJ databases">
        <title>Chromosome-level genome of Tegillarca granosa.</title>
        <authorList>
            <person name="Kim J."/>
        </authorList>
    </citation>
    <scope>NUCLEOTIDE SEQUENCE [LARGE SCALE GENOMIC DNA]</scope>
    <source>
        <strain evidence="7">Teg-2019</strain>
        <tissue evidence="7">Adductor muscle</tissue>
    </source>
</reference>
<dbReference type="InterPro" id="IPR020846">
    <property type="entry name" value="MFS_dom"/>
</dbReference>
<evidence type="ECO:0000256" key="3">
    <source>
        <dbReference type="ARBA" id="ARBA00022989"/>
    </source>
</evidence>
<feature type="domain" description="Major facilitator superfamily (MFS) profile" evidence="6">
    <location>
        <begin position="27"/>
        <end position="498"/>
    </location>
</feature>
<accession>A0ABQ9FRW1</accession>
<dbReference type="InterPro" id="IPR050382">
    <property type="entry name" value="MFS_Na/Anion_cotransporter"/>
</dbReference>
<feature type="transmembrane region" description="Helical" evidence="5">
    <location>
        <begin position="385"/>
        <end position="407"/>
    </location>
</feature>
<feature type="transmembrane region" description="Helical" evidence="5">
    <location>
        <begin position="419"/>
        <end position="442"/>
    </location>
</feature>
<dbReference type="Gene3D" id="1.20.1250.20">
    <property type="entry name" value="MFS general substrate transporter like domains"/>
    <property type="match status" value="2"/>
</dbReference>
<dbReference type="Proteomes" id="UP001217089">
    <property type="component" value="Unassembled WGS sequence"/>
</dbReference>
<gene>
    <name evidence="7" type="ORF">KUTeg_001588</name>
</gene>
<evidence type="ECO:0000256" key="5">
    <source>
        <dbReference type="SAM" id="Phobius"/>
    </source>
</evidence>
<feature type="transmembrane region" description="Helical" evidence="5">
    <location>
        <begin position="360"/>
        <end position="379"/>
    </location>
</feature>
<evidence type="ECO:0000313" key="7">
    <source>
        <dbReference type="EMBL" id="KAJ8320001.1"/>
    </source>
</evidence>
<feature type="transmembrane region" description="Helical" evidence="5">
    <location>
        <begin position="326"/>
        <end position="348"/>
    </location>
</feature>
<feature type="transmembrane region" description="Helical" evidence="5">
    <location>
        <begin position="27"/>
        <end position="46"/>
    </location>
</feature>
<dbReference type="SUPFAM" id="SSF103473">
    <property type="entry name" value="MFS general substrate transporter"/>
    <property type="match status" value="1"/>
</dbReference>
<comment type="caution">
    <text evidence="7">The sequence shown here is derived from an EMBL/GenBank/DDBJ whole genome shotgun (WGS) entry which is preliminary data.</text>
</comment>
<evidence type="ECO:0000313" key="8">
    <source>
        <dbReference type="Proteomes" id="UP001217089"/>
    </source>
</evidence>
<comment type="subcellular location">
    <subcellularLocation>
        <location evidence="1">Membrane</location>
        <topology evidence="1">Multi-pass membrane protein</topology>
    </subcellularLocation>
</comment>
<feature type="transmembrane region" description="Helical" evidence="5">
    <location>
        <begin position="155"/>
        <end position="176"/>
    </location>
</feature>
<feature type="transmembrane region" description="Helical" evidence="5">
    <location>
        <begin position="126"/>
        <end position="143"/>
    </location>
</feature>
<dbReference type="CDD" id="cd17318">
    <property type="entry name" value="MFS_SLC17"/>
    <property type="match status" value="1"/>
</dbReference>
<evidence type="ECO:0000259" key="6">
    <source>
        <dbReference type="PROSITE" id="PS50850"/>
    </source>
</evidence>
<dbReference type="PROSITE" id="PS50850">
    <property type="entry name" value="MFS"/>
    <property type="match status" value="1"/>
</dbReference>
<keyword evidence="8" id="KW-1185">Reference proteome</keyword>
<keyword evidence="3 5" id="KW-1133">Transmembrane helix</keyword>
<dbReference type="InterPro" id="IPR011701">
    <property type="entry name" value="MFS"/>
</dbReference>
<dbReference type="Pfam" id="PF07690">
    <property type="entry name" value="MFS_1"/>
    <property type="match status" value="1"/>
</dbReference>